<evidence type="ECO:0000256" key="10">
    <source>
        <dbReference type="SAM" id="MobiDB-lite"/>
    </source>
</evidence>
<dbReference type="Proteomes" id="UP000078544">
    <property type="component" value="Unassembled WGS sequence"/>
</dbReference>
<feature type="compositionally biased region" description="Gly residues" evidence="10">
    <location>
        <begin position="77"/>
        <end position="86"/>
    </location>
</feature>
<dbReference type="Pfam" id="PF00929">
    <property type="entry name" value="RNase_T"/>
    <property type="match status" value="1"/>
</dbReference>
<keyword evidence="5" id="KW-0540">Nuclease</keyword>
<evidence type="ECO:0000313" key="12">
    <source>
        <dbReference type="EMBL" id="OAA33717.1"/>
    </source>
</evidence>
<dbReference type="STRING" id="1081109.A0A166VJ06"/>
<evidence type="ECO:0000256" key="4">
    <source>
        <dbReference type="ARBA" id="ARBA00022552"/>
    </source>
</evidence>
<dbReference type="FunFam" id="3.30.420.10:FF:000007">
    <property type="entry name" value="Interferon-stimulated exonuclease gene 20"/>
    <property type="match status" value="1"/>
</dbReference>
<dbReference type="GO" id="GO:0003676">
    <property type="term" value="F:nucleic acid binding"/>
    <property type="evidence" value="ECO:0007669"/>
    <property type="project" value="InterPro"/>
</dbReference>
<evidence type="ECO:0000256" key="5">
    <source>
        <dbReference type="ARBA" id="ARBA00022722"/>
    </source>
</evidence>
<proteinExistence type="inferred from homology"/>
<feature type="compositionally biased region" description="Low complexity" evidence="10">
    <location>
        <begin position="17"/>
        <end position="31"/>
    </location>
</feature>
<dbReference type="SMART" id="SM00479">
    <property type="entry name" value="EXOIII"/>
    <property type="match status" value="1"/>
</dbReference>
<sequence length="369" mass="39870">MDELSSNWKKLQAKLTAAASSSSSPSASSPSRGPKSSLCGKRNETLLSRQPTGIKKNKKKSAPASQRLSHHRVKTLPGGGGGGGRGAAASSQVNMGGVHSSEMETEATTATATATATRTTRADQDKRSNPPAAAAHVWMKNGGQAASSEALAEAYGLGLRDNSMMLNSHTDRVNHGLSLDDVAVVGKYVALDCEMVGVGPGGHESALARVSVVDFHGRQIYDSYVRPRERVTDWRTSVSGVSAREMRFSRDFQDVQADVAKILKGRILVGHDVKHDLDALKLDHPAKDVRDTAKHRAFRKHGHGRKPALRNLARELLGVQIQEGAHSSTEDARVTMLLFRKFKPAFDVDHANRYVPRKPTAAQSKRKKH</sequence>
<evidence type="ECO:0000256" key="2">
    <source>
        <dbReference type="ARBA" id="ARBA00010489"/>
    </source>
</evidence>
<dbReference type="OrthoDB" id="8191639at2759"/>
<protein>
    <recommendedName>
        <fullName evidence="3">RNA exonuclease 4</fullName>
    </recommendedName>
</protein>
<comment type="function">
    <text evidence="9">Exoribonuclease involved in ribosome biosynthesis. Involved in the processing of ITS1, the internal transcribed spacer localized between the 18S and 5.8S rRNAs.</text>
</comment>
<evidence type="ECO:0000256" key="1">
    <source>
        <dbReference type="ARBA" id="ARBA00004123"/>
    </source>
</evidence>
<keyword evidence="7 12" id="KW-0269">Exonuclease</keyword>
<dbReference type="PANTHER" id="PTHR12801:SF45">
    <property type="entry name" value="RNA EXONUCLEASE 4"/>
    <property type="match status" value="1"/>
</dbReference>
<evidence type="ECO:0000256" key="7">
    <source>
        <dbReference type="ARBA" id="ARBA00022839"/>
    </source>
</evidence>
<comment type="similarity">
    <text evidence="2">Belongs to the REXO4 family.</text>
</comment>
<dbReference type="PANTHER" id="PTHR12801">
    <property type="entry name" value="RNA EXONUCLEASE REXO1 / RECO3 FAMILY MEMBER-RELATED"/>
    <property type="match status" value="1"/>
</dbReference>
<feature type="domain" description="Exonuclease" evidence="11">
    <location>
        <begin position="187"/>
        <end position="348"/>
    </location>
</feature>
<feature type="region of interest" description="Disordered" evidence="10">
    <location>
        <begin position="1"/>
        <end position="133"/>
    </location>
</feature>
<dbReference type="GO" id="GO:0000027">
    <property type="term" value="P:ribosomal large subunit assembly"/>
    <property type="evidence" value="ECO:0007669"/>
    <property type="project" value="TreeGrafter"/>
</dbReference>
<dbReference type="SUPFAM" id="SSF53098">
    <property type="entry name" value="Ribonuclease H-like"/>
    <property type="match status" value="1"/>
</dbReference>
<reference evidence="12 13" key="1">
    <citation type="journal article" date="2016" name="Genome Biol. Evol.">
        <title>Divergent and convergent evolution of fungal pathogenicity.</title>
        <authorList>
            <person name="Shang Y."/>
            <person name="Xiao G."/>
            <person name="Zheng P."/>
            <person name="Cen K."/>
            <person name="Zhan S."/>
            <person name="Wang C."/>
        </authorList>
    </citation>
    <scope>NUCLEOTIDE SEQUENCE [LARGE SCALE GENOMIC DNA]</scope>
    <source>
        <strain evidence="12 13">RCEF 2490</strain>
    </source>
</reference>
<dbReference type="AlphaFoldDB" id="A0A166VJ06"/>
<keyword evidence="4" id="KW-0698">rRNA processing</keyword>
<dbReference type="GO" id="GO:0005634">
    <property type="term" value="C:nucleus"/>
    <property type="evidence" value="ECO:0007669"/>
    <property type="project" value="UniProtKB-SubCell"/>
</dbReference>
<accession>A0A166VJ06</accession>
<dbReference type="Gene3D" id="3.30.420.10">
    <property type="entry name" value="Ribonuclease H-like superfamily/Ribonuclease H"/>
    <property type="match status" value="1"/>
</dbReference>
<name>A0A166VJ06_9HYPO</name>
<keyword evidence="8" id="KW-0539">Nucleus</keyword>
<evidence type="ECO:0000259" key="11">
    <source>
        <dbReference type="SMART" id="SM00479"/>
    </source>
</evidence>
<feature type="compositionally biased region" description="Low complexity" evidence="10">
    <location>
        <begin position="106"/>
        <end position="119"/>
    </location>
</feature>
<comment type="subcellular location">
    <subcellularLocation>
        <location evidence="1">Nucleus</location>
    </subcellularLocation>
</comment>
<dbReference type="InterPro" id="IPR013520">
    <property type="entry name" value="Ribonucl_H"/>
</dbReference>
<dbReference type="GO" id="GO:0006364">
    <property type="term" value="P:rRNA processing"/>
    <property type="evidence" value="ECO:0007669"/>
    <property type="project" value="UniProtKB-KW"/>
</dbReference>
<evidence type="ECO:0000313" key="13">
    <source>
        <dbReference type="Proteomes" id="UP000078544"/>
    </source>
</evidence>
<evidence type="ECO:0000256" key="3">
    <source>
        <dbReference type="ARBA" id="ARBA00016937"/>
    </source>
</evidence>
<keyword evidence="13" id="KW-1185">Reference proteome</keyword>
<dbReference type="InterPro" id="IPR012337">
    <property type="entry name" value="RNaseH-like_sf"/>
</dbReference>
<dbReference type="EMBL" id="AZGY01000001">
    <property type="protein sequence ID" value="OAA33717.1"/>
    <property type="molecule type" value="Genomic_DNA"/>
</dbReference>
<keyword evidence="6" id="KW-0378">Hydrolase</keyword>
<dbReference type="GO" id="GO:0008408">
    <property type="term" value="F:3'-5' exonuclease activity"/>
    <property type="evidence" value="ECO:0007669"/>
    <property type="project" value="InterPro"/>
</dbReference>
<gene>
    <name evidence="12" type="ORF">AAL_01182</name>
</gene>
<dbReference type="CDD" id="cd06144">
    <property type="entry name" value="REX4_like"/>
    <property type="match status" value="1"/>
</dbReference>
<evidence type="ECO:0000256" key="8">
    <source>
        <dbReference type="ARBA" id="ARBA00023242"/>
    </source>
</evidence>
<dbReference type="InterPro" id="IPR036397">
    <property type="entry name" value="RNaseH_sf"/>
</dbReference>
<comment type="caution">
    <text evidence="12">The sequence shown here is derived from an EMBL/GenBank/DDBJ whole genome shotgun (WGS) entry which is preliminary data.</text>
</comment>
<organism evidence="12 13">
    <name type="scientific">Moelleriella libera RCEF 2490</name>
    <dbReference type="NCBI Taxonomy" id="1081109"/>
    <lineage>
        <taxon>Eukaryota</taxon>
        <taxon>Fungi</taxon>
        <taxon>Dikarya</taxon>
        <taxon>Ascomycota</taxon>
        <taxon>Pezizomycotina</taxon>
        <taxon>Sordariomycetes</taxon>
        <taxon>Hypocreomycetidae</taxon>
        <taxon>Hypocreales</taxon>
        <taxon>Clavicipitaceae</taxon>
        <taxon>Moelleriella</taxon>
    </lineage>
</organism>
<evidence type="ECO:0000256" key="6">
    <source>
        <dbReference type="ARBA" id="ARBA00022801"/>
    </source>
</evidence>
<evidence type="ECO:0000256" key="9">
    <source>
        <dbReference type="ARBA" id="ARBA00025599"/>
    </source>
</evidence>
<dbReference type="InterPro" id="IPR047021">
    <property type="entry name" value="REXO1/3/4-like"/>
</dbReference>
<dbReference type="InterPro" id="IPR037431">
    <property type="entry name" value="REX4_DEDDh_dom"/>
</dbReference>